<dbReference type="EMBL" id="LAZR01054913">
    <property type="protein sequence ID" value="KKK77529.1"/>
    <property type="molecule type" value="Genomic_DNA"/>
</dbReference>
<organism evidence="1">
    <name type="scientific">marine sediment metagenome</name>
    <dbReference type="NCBI Taxonomy" id="412755"/>
    <lineage>
        <taxon>unclassified sequences</taxon>
        <taxon>metagenomes</taxon>
        <taxon>ecological metagenomes</taxon>
    </lineage>
</organism>
<feature type="non-terminal residue" evidence="1">
    <location>
        <position position="1"/>
    </location>
</feature>
<accession>A0A0F9AGA0</accession>
<sequence>VCKDLMNSPPPAVQPARNVRFDPPSRTWQRYGGGGVWIEFLCPYGVPGDRLWVRETHGIIQPTHATPGGKPYDQGPVYRADGDEAPTWDEGPFEFSGWRSSIHMPRWASRLTLEVTDVYVKQLQNMGKYDAQAEGFWPNGHVQDTDGCDVWCPKASAEEAKSQFIDYWDSRYDKQGFGWNANPWVFVVNFKDITKEK</sequence>
<reference evidence="1" key="1">
    <citation type="journal article" date="2015" name="Nature">
        <title>Complex archaea that bridge the gap between prokaryotes and eukaryotes.</title>
        <authorList>
            <person name="Spang A."/>
            <person name="Saw J.H."/>
            <person name="Jorgensen S.L."/>
            <person name="Zaremba-Niedzwiedzka K."/>
            <person name="Martijn J."/>
            <person name="Lind A.E."/>
            <person name="van Eijk R."/>
            <person name="Schleper C."/>
            <person name="Guy L."/>
            <person name="Ettema T.J."/>
        </authorList>
    </citation>
    <scope>NUCLEOTIDE SEQUENCE</scope>
</reference>
<evidence type="ECO:0000313" key="1">
    <source>
        <dbReference type="EMBL" id="KKK77529.1"/>
    </source>
</evidence>
<name>A0A0F9AGA0_9ZZZZ</name>
<comment type="caution">
    <text evidence="1">The sequence shown here is derived from an EMBL/GenBank/DDBJ whole genome shotgun (WGS) entry which is preliminary data.</text>
</comment>
<gene>
    <name evidence="1" type="ORF">LCGC14_2852730</name>
</gene>
<proteinExistence type="predicted"/>
<dbReference type="AlphaFoldDB" id="A0A0F9AGA0"/>
<protein>
    <submittedName>
        <fullName evidence="1">Uncharacterized protein</fullName>
    </submittedName>
</protein>